<dbReference type="Pfam" id="PF02120">
    <property type="entry name" value="Flg_hook"/>
    <property type="match status" value="1"/>
</dbReference>
<feature type="domain" description="Flagellar hook-length control protein-like C-terminal" evidence="2">
    <location>
        <begin position="373"/>
        <end position="445"/>
    </location>
</feature>
<accession>N2BKM1</accession>
<organism evidence="3 4">
    <name type="scientific">Eubacterium plexicaudatum ASF492</name>
    <dbReference type="NCBI Taxonomy" id="1235802"/>
    <lineage>
        <taxon>Bacteria</taxon>
        <taxon>Bacillati</taxon>
        <taxon>Bacillota</taxon>
        <taxon>Clostridia</taxon>
        <taxon>Eubacteriales</taxon>
        <taxon>Eubacteriaceae</taxon>
        <taxon>Eubacterium</taxon>
    </lineage>
</organism>
<gene>
    <name evidence="3" type="ORF">C823_00161</name>
</gene>
<protein>
    <recommendedName>
        <fullName evidence="2">Flagellar hook-length control protein-like C-terminal domain-containing protein</fullName>
    </recommendedName>
</protein>
<evidence type="ECO:0000256" key="1">
    <source>
        <dbReference type="SAM" id="MobiDB-lite"/>
    </source>
</evidence>
<dbReference type="CDD" id="cd17470">
    <property type="entry name" value="T3SS_Flik_C"/>
    <property type="match status" value="1"/>
</dbReference>
<sequence>MSAIQLMTASATESTPVAAETAGQKPQKLQGLQSTFSNYMRQNSSNTAQTAKEQNVMAQTKQTGNDTNVKQQYEQFQSKSAGSAEKVSAGAQESNVDADTVQETVEEAIENIKDVIKENLGVDDEQLEAAMELLGLTQMDLLDPQQLVALAVELTGSADAGSMLFQENFRLVMQETAVITKDLLQELGMSMDDLMNRIHSMLENTKQPIETMLPQQDAQVQVQQEAQPQQTLQQVQVPENGQEVIGTAEADTQVVRTVQEAQPRQENAQQSPETAYVQNEQPQETKQVVDTQPQQENTQTGSQADSGQNQAGTPVGKNETQESTRFDFQTNVHAQEPSVHVQTPQNAATQAPLPQVNMQEVIDQIVQHTRIHLSESVKSIEMQLNPENLGKVYIHVSEKQGTVTAQLTAQNENMKEALVQQAAILKENLNQQGIKVDAVEVSAGTHEFENNLERDAHSQEEQARQQEEQNMRRSGRSIRLNEQGEPEGISGLMSEEEVLVAQIMRDNGNNVDFKA</sequence>
<feature type="compositionally biased region" description="Polar residues" evidence="1">
    <location>
        <begin position="30"/>
        <end position="81"/>
    </location>
</feature>
<dbReference type="InterPro" id="IPR021136">
    <property type="entry name" value="Flagellar_hook_control-like_C"/>
</dbReference>
<dbReference type="PATRIC" id="fig|1235802.3.peg.172"/>
<proteinExistence type="predicted"/>
<dbReference type="AlphaFoldDB" id="N2BKM1"/>
<dbReference type="HOGENOM" id="CLU_042147_0_0_9"/>
<comment type="caution">
    <text evidence="3">The sequence shown here is derived from an EMBL/GenBank/DDBJ whole genome shotgun (WGS) entry which is preliminary data.</text>
</comment>
<name>N2BKM1_9FIRM</name>
<feature type="region of interest" description="Disordered" evidence="1">
    <location>
        <begin position="454"/>
        <end position="490"/>
    </location>
</feature>
<feature type="region of interest" description="Disordered" evidence="1">
    <location>
        <begin position="259"/>
        <end position="320"/>
    </location>
</feature>
<evidence type="ECO:0000259" key="2">
    <source>
        <dbReference type="Pfam" id="PF02120"/>
    </source>
</evidence>
<reference evidence="3 4" key="1">
    <citation type="journal article" date="2014" name="Genome Announc.">
        <title>Draft genome sequences of the altered schaedler flora, a defined bacterial community from gnotobiotic mice.</title>
        <authorList>
            <person name="Wannemuehler M.J."/>
            <person name="Overstreet A.M."/>
            <person name="Ward D.V."/>
            <person name="Phillips G.J."/>
        </authorList>
    </citation>
    <scope>NUCLEOTIDE SEQUENCE [LARGE SCALE GENOMIC DNA]</scope>
    <source>
        <strain evidence="3 4">ASF492</strain>
    </source>
</reference>
<feature type="region of interest" description="Disordered" evidence="1">
    <location>
        <begin position="1"/>
        <end position="99"/>
    </location>
</feature>
<feature type="compositionally biased region" description="Polar residues" evidence="1">
    <location>
        <begin position="259"/>
        <end position="312"/>
    </location>
</feature>
<evidence type="ECO:0000313" key="4">
    <source>
        <dbReference type="Proteomes" id="UP000012589"/>
    </source>
</evidence>
<dbReference type="STRING" id="1235802.C823_00161"/>
<dbReference type="Gene3D" id="3.30.750.140">
    <property type="match status" value="1"/>
</dbReference>
<keyword evidence="4" id="KW-1185">Reference proteome</keyword>
<feature type="compositionally biased region" description="Basic and acidic residues" evidence="1">
    <location>
        <begin position="454"/>
        <end position="471"/>
    </location>
</feature>
<feature type="compositionally biased region" description="Polar residues" evidence="1">
    <location>
        <begin position="1"/>
        <end position="15"/>
    </location>
</feature>
<dbReference type="eggNOG" id="COG3144">
    <property type="taxonomic scope" value="Bacteria"/>
</dbReference>
<dbReference type="OrthoDB" id="1780022at2"/>
<evidence type="ECO:0000313" key="3">
    <source>
        <dbReference type="EMBL" id="EMZ38998.1"/>
    </source>
</evidence>
<dbReference type="EMBL" id="AQFT01000005">
    <property type="protein sequence ID" value="EMZ38998.1"/>
    <property type="molecule type" value="Genomic_DNA"/>
</dbReference>
<dbReference type="Proteomes" id="UP000012589">
    <property type="component" value="Unassembled WGS sequence"/>
</dbReference>
<dbReference type="InterPro" id="IPR038610">
    <property type="entry name" value="FliK-like_C_sf"/>
</dbReference>